<dbReference type="Proteomes" id="UP000008021">
    <property type="component" value="Chromosome 3"/>
</dbReference>
<accession>A0A0E0D4H8</accession>
<name>A0A0E0D4H8_9ORYZ</name>
<dbReference type="AlphaFoldDB" id="A0A0E0D4H8"/>
<dbReference type="Pfam" id="PF12937">
    <property type="entry name" value="F-box-like"/>
    <property type="match status" value="1"/>
</dbReference>
<dbReference type="STRING" id="40149.A0A0E0D4H8"/>
<dbReference type="Gene3D" id="1.20.1280.50">
    <property type="match status" value="1"/>
</dbReference>
<organism evidence="2">
    <name type="scientific">Oryza meridionalis</name>
    <dbReference type="NCBI Taxonomy" id="40149"/>
    <lineage>
        <taxon>Eukaryota</taxon>
        <taxon>Viridiplantae</taxon>
        <taxon>Streptophyta</taxon>
        <taxon>Embryophyta</taxon>
        <taxon>Tracheophyta</taxon>
        <taxon>Spermatophyta</taxon>
        <taxon>Magnoliopsida</taxon>
        <taxon>Liliopsida</taxon>
        <taxon>Poales</taxon>
        <taxon>Poaceae</taxon>
        <taxon>BOP clade</taxon>
        <taxon>Oryzoideae</taxon>
        <taxon>Oryzeae</taxon>
        <taxon>Oryzinae</taxon>
        <taxon>Oryza</taxon>
    </lineage>
</organism>
<dbReference type="InterPro" id="IPR001810">
    <property type="entry name" value="F-box_dom"/>
</dbReference>
<protein>
    <recommendedName>
        <fullName evidence="1">F-box domain-containing protein</fullName>
    </recommendedName>
</protein>
<evidence type="ECO:0000259" key="1">
    <source>
        <dbReference type="SMART" id="SM00256"/>
    </source>
</evidence>
<reference evidence="2" key="1">
    <citation type="submission" date="2015-04" db="UniProtKB">
        <authorList>
            <consortium name="EnsemblPlants"/>
        </authorList>
    </citation>
    <scope>IDENTIFICATION</scope>
</reference>
<dbReference type="PANTHER" id="PTHR34591">
    <property type="entry name" value="OS03G0653100 PROTEIN-RELATED"/>
    <property type="match status" value="1"/>
</dbReference>
<evidence type="ECO:0000313" key="3">
    <source>
        <dbReference type="Proteomes" id="UP000008021"/>
    </source>
</evidence>
<evidence type="ECO:0000313" key="2">
    <source>
        <dbReference type="EnsemblPlants" id="OMERI03G25700.1"/>
    </source>
</evidence>
<dbReference type="Gramene" id="OMERI03G25700.1">
    <property type="protein sequence ID" value="OMERI03G25700.1"/>
    <property type="gene ID" value="OMERI03G25700"/>
</dbReference>
<sequence>MEKQDDATQLLPDDLLAEILGRLAPRWLAASRCVCKAWQAIIDSRRLLRADLLPLSLGGIYFNFHDERHSVFFSRPSTRPIISGMFTDYTPNADRVEDHCNGLVLLWGGVANPATRQWAPFPEPPPPCTEIKGVCQLSNYLMYDPTISSHYEIFQIPRALDRYHDELDPMDDTSQWPPSPSVLNVFSSRTGEWEKRSYVREGEAAGTVADMALSFPYDHFNGVYWQGALYVHCEADFVMRISLYDKTYQVIMLPITTEVSEYKSHFFGRSKNGVHYALMDRDQRLRIWFLNESCGQKMWELKHDKNISFLLKRHDKYGQNDGPWTLHYFDYCENYDQNDNDAHYEGYINEDYNEEYIAAQDCKHFEAASYEDRNGNSIRNVIVPINKFEWDSDNDSILDIENMNDEHRDTFFSILGFHPYKEVIFLNRQMERGLAYHFNSSKIQYLGKTFPECYHSEVHEMYASFVYTPCWIGELSEST</sequence>
<dbReference type="InterPro" id="IPR056592">
    <property type="entry name" value="Beta-prop_At3g26010-like"/>
</dbReference>
<dbReference type="Pfam" id="PF24750">
    <property type="entry name" value="b-prop_At3g26010-like"/>
    <property type="match status" value="1"/>
</dbReference>
<proteinExistence type="predicted"/>
<feature type="domain" description="F-box" evidence="1">
    <location>
        <begin position="11"/>
        <end position="51"/>
    </location>
</feature>
<dbReference type="SUPFAM" id="SSF81383">
    <property type="entry name" value="F-box domain"/>
    <property type="match status" value="1"/>
</dbReference>
<dbReference type="SMART" id="SM00256">
    <property type="entry name" value="FBOX"/>
    <property type="match status" value="1"/>
</dbReference>
<dbReference type="InterPro" id="IPR036047">
    <property type="entry name" value="F-box-like_dom_sf"/>
</dbReference>
<reference evidence="2" key="2">
    <citation type="submission" date="2018-05" db="EMBL/GenBank/DDBJ databases">
        <title>OmerRS3 (Oryza meridionalis Reference Sequence Version 3).</title>
        <authorList>
            <person name="Zhang J."/>
            <person name="Kudrna D."/>
            <person name="Lee S."/>
            <person name="Talag J."/>
            <person name="Welchert J."/>
            <person name="Wing R.A."/>
        </authorList>
    </citation>
    <scope>NUCLEOTIDE SEQUENCE [LARGE SCALE GENOMIC DNA]</scope>
    <source>
        <strain evidence="2">cv. OR44</strain>
    </source>
</reference>
<dbReference type="HOGENOM" id="CLU_030606_0_0_1"/>
<keyword evidence="3" id="KW-1185">Reference proteome</keyword>
<dbReference type="EnsemblPlants" id="OMERI03G25700.1">
    <property type="protein sequence ID" value="OMERI03G25700.1"/>
    <property type="gene ID" value="OMERI03G25700"/>
</dbReference>